<dbReference type="EMBL" id="LAIR01000002">
    <property type="protein sequence ID" value="KNX36110.1"/>
    <property type="molecule type" value="Genomic_DNA"/>
</dbReference>
<evidence type="ECO:0000256" key="1">
    <source>
        <dbReference type="ARBA" id="ARBA00023015"/>
    </source>
</evidence>
<dbReference type="GO" id="GO:0003700">
    <property type="term" value="F:DNA-binding transcription factor activity"/>
    <property type="evidence" value="ECO:0007669"/>
    <property type="project" value="TreeGrafter"/>
</dbReference>
<dbReference type="InterPro" id="IPR009057">
    <property type="entry name" value="Homeodomain-like_sf"/>
</dbReference>
<dbReference type="SUPFAM" id="SSF48498">
    <property type="entry name" value="Tetracyclin repressor-like, C-terminal domain"/>
    <property type="match status" value="1"/>
</dbReference>
<comment type="caution">
    <text evidence="6">The sequence shown here is derived from an EMBL/GenBank/DDBJ whole genome shotgun (WGS) entry which is preliminary data.</text>
</comment>
<organism evidence="6 7">
    <name type="scientific">Luteipulveratus halotolerans</name>
    <dbReference type="NCBI Taxonomy" id="1631356"/>
    <lineage>
        <taxon>Bacteria</taxon>
        <taxon>Bacillati</taxon>
        <taxon>Actinomycetota</taxon>
        <taxon>Actinomycetes</taxon>
        <taxon>Micrococcales</taxon>
        <taxon>Dermacoccaceae</taxon>
        <taxon>Luteipulveratus</taxon>
    </lineage>
</organism>
<dbReference type="OrthoDB" id="3210322at2"/>
<dbReference type="PRINTS" id="PR00455">
    <property type="entry name" value="HTHTETR"/>
</dbReference>
<dbReference type="PANTHER" id="PTHR30055">
    <property type="entry name" value="HTH-TYPE TRANSCRIPTIONAL REGULATOR RUTR"/>
    <property type="match status" value="1"/>
</dbReference>
<accession>A0A0L6CEW5</accession>
<dbReference type="PROSITE" id="PS50977">
    <property type="entry name" value="HTH_TETR_2"/>
    <property type="match status" value="1"/>
</dbReference>
<dbReference type="InterPro" id="IPR001647">
    <property type="entry name" value="HTH_TetR"/>
</dbReference>
<evidence type="ECO:0000259" key="5">
    <source>
        <dbReference type="PROSITE" id="PS50977"/>
    </source>
</evidence>
<dbReference type="InterPro" id="IPR050109">
    <property type="entry name" value="HTH-type_TetR-like_transc_reg"/>
</dbReference>
<dbReference type="Gene3D" id="1.10.357.10">
    <property type="entry name" value="Tetracycline Repressor, domain 2"/>
    <property type="match status" value="1"/>
</dbReference>
<evidence type="ECO:0000256" key="4">
    <source>
        <dbReference type="PROSITE-ProRule" id="PRU00335"/>
    </source>
</evidence>
<dbReference type="Pfam" id="PF13305">
    <property type="entry name" value="TetR_C_33"/>
    <property type="match status" value="1"/>
</dbReference>
<dbReference type="AlphaFoldDB" id="A0A0L6CEW5"/>
<dbReference type="RefSeq" id="WP_050668322.1">
    <property type="nucleotide sequence ID" value="NZ_LAIR01000002.1"/>
</dbReference>
<dbReference type="PATRIC" id="fig|1631356.3.peg.212"/>
<dbReference type="InterPro" id="IPR036271">
    <property type="entry name" value="Tet_transcr_reg_TetR-rel_C_sf"/>
</dbReference>
<dbReference type="Proteomes" id="UP000037397">
    <property type="component" value="Unassembled WGS sequence"/>
</dbReference>
<gene>
    <name evidence="6" type="ORF">VV01_01415</name>
</gene>
<reference evidence="7" key="1">
    <citation type="submission" date="2015-03" db="EMBL/GenBank/DDBJ databases">
        <title>Luteipulveratus halotolerans sp. nov., a novel actinobacterium (Dermacoccaceae) from Sarawak, Malaysia.</title>
        <authorList>
            <person name="Juboi H."/>
            <person name="Basik A."/>
            <person name="Shamsul S.S."/>
            <person name="Arnold P."/>
            <person name="Schmitt E.K."/>
            <person name="Sanglier J.-J."/>
            <person name="Yeo T."/>
        </authorList>
    </citation>
    <scope>NUCLEOTIDE SEQUENCE [LARGE SCALE GENOMIC DNA]</scope>
    <source>
        <strain evidence="7">C296001</strain>
    </source>
</reference>
<keyword evidence="2 4" id="KW-0238">DNA-binding</keyword>
<sequence length="233" mass="25068">MTERPATARERARQDVMAQILEAGRRELAEHGAGGLSLRAVAREVGMVSSAVYRYVSSKDELLTALIIEAYDDVGAAAEKAAGGRTTPGRRFVRVLAAIRTWANEHPHQYALVHGSPVPGYEAPQRTVESASRAPLAAGRLVQEAYDAGTLDVDRPTPKVSRALGQQCTAIRDALGFDAPDVVIVRFMQAWTQAYGLISFELFGQLVGSFDPADAFAAHTFTSAAEHVGFTDL</sequence>
<proteinExistence type="predicted"/>
<evidence type="ECO:0000313" key="6">
    <source>
        <dbReference type="EMBL" id="KNX36110.1"/>
    </source>
</evidence>
<feature type="DNA-binding region" description="H-T-H motif" evidence="4">
    <location>
        <begin position="37"/>
        <end position="56"/>
    </location>
</feature>
<name>A0A0L6CEW5_9MICO</name>
<evidence type="ECO:0000313" key="7">
    <source>
        <dbReference type="Proteomes" id="UP000037397"/>
    </source>
</evidence>
<evidence type="ECO:0000256" key="2">
    <source>
        <dbReference type="ARBA" id="ARBA00023125"/>
    </source>
</evidence>
<dbReference type="SUPFAM" id="SSF46689">
    <property type="entry name" value="Homeodomain-like"/>
    <property type="match status" value="1"/>
</dbReference>
<dbReference type="Pfam" id="PF00440">
    <property type="entry name" value="TetR_N"/>
    <property type="match status" value="1"/>
</dbReference>
<feature type="domain" description="HTH tetR-type" evidence="5">
    <location>
        <begin position="14"/>
        <end position="74"/>
    </location>
</feature>
<keyword evidence="7" id="KW-1185">Reference proteome</keyword>
<dbReference type="InterPro" id="IPR025996">
    <property type="entry name" value="MT1864/Rv1816-like_C"/>
</dbReference>
<keyword evidence="1" id="KW-0805">Transcription regulation</keyword>
<dbReference type="STRING" id="1631356.VV01_01415"/>
<dbReference type="GO" id="GO:0000976">
    <property type="term" value="F:transcription cis-regulatory region binding"/>
    <property type="evidence" value="ECO:0007669"/>
    <property type="project" value="TreeGrafter"/>
</dbReference>
<dbReference type="PANTHER" id="PTHR30055:SF243">
    <property type="entry name" value="HTH-TYPE TRANSCRIPTIONAL REGULATOR RV1816"/>
    <property type="match status" value="1"/>
</dbReference>
<evidence type="ECO:0000256" key="3">
    <source>
        <dbReference type="ARBA" id="ARBA00023163"/>
    </source>
</evidence>
<keyword evidence="3" id="KW-0804">Transcription</keyword>
<protein>
    <recommendedName>
        <fullName evidence="5">HTH tetR-type domain-containing protein</fullName>
    </recommendedName>
</protein>